<dbReference type="Proteomes" id="UP000319836">
    <property type="component" value="Unassembled WGS sequence"/>
</dbReference>
<dbReference type="SUPFAM" id="SSF69318">
    <property type="entry name" value="Integrin alpha N-terminal domain"/>
    <property type="match status" value="1"/>
</dbReference>
<dbReference type="InterPro" id="IPR028994">
    <property type="entry name" value="Integrin_alpha_N"/>
</dbReference>
<name>A0A538U9P1_UNCEI</name>
<dbReference type="PANTHER" id="PTHR41775">
    <property type="entry name" value="SECRETED PROTEIN-RELATED"/>
    <property type="match status" value="1"/>
</dbReference>
<evidence type="ECO:0000313" key="5">
    <source>
        <dbReference type="Proteomes" id="UP000319836"/>
    </source>
</evidence>
<dbReference type="GO" id="GO:0008233">
    <property type="term" value="F:peptidase activity"/>
    <property type="evidence" value="ECO:0007669"/>
    <property type="project" value="InterPro"/>
</dbReference>
<dbReference type="InterPro" id="IPR008757">
    <property type="entry name" value="Peptidase_M6-like_domain"/>
</dbReference>
<protein>
    <recommendedName>
        <fullName evidence="3">Peptidase M6-like domain-containing protein</fullName>
    </recommendedName>
</protein>
<dbReference type="Pfam" id="PF13517">
    <property type="entry name" value="FG-GAP_3"/>
    <property type="match status" value="1"/>
</dbReference>
<dbReference type="InterPro" id="IPR013517">
    <property type="entry name" value="FG-GAP"/>
</dbReference>
<accession>A0A538U9P1</accession>
<reference evidence="4 5" key="1">
    <citation type="journal article" date="2019" name="Nat. Microbiol.">
        <title>Mediterranean grassland soil C-N compound turnover is dependent on rainfall and depth, and is mediated by genomically divergent microorganisms.</title>
        <authorList>
            <person name="Diamond S."/>
            <person name="Andeer P.F."/>
            <person name="Li Z."/>
            <person name="Crits-Christoph A."/>
            <person name="Burstein D."/>
            <person name="Anantharaman K."/>
            <person name="Lane K.R."/>
            <person name="Thomas B.C."/>
            <person name="Pan C."/>
            <person name="Northen T.R."/>
            <person name="Banfield J.F."/>
        </authorList>
    </citation>
    <scope>NUCLEOTIDE SEQUENCE [LARGE SCALE GENOMIC DNA]</scope>
    <source>
        <strain evidence="4">WS_10</strain>
    </source>
</reference>
<dbReference type="EMBL" id="VBPA01000059">
    <property type="protein sequence ID" value="TMQ72439.1"/>
    <property type="molecule type" value="Genomic_DNA"/>
</dbReference>
<proteinExistence type="predicted"/>
<gene>
    <name evidence="4" type="ORF">E6K80_02755</name>
</gene>
<evidence type="ECO:0000259" key="3">
    <source>
        <dbReference type="Pfam" id="PF05547"/>
    </source>
</evidence>
<dbReference type="AlphaFoldDB" id="A0A538U9P1"/>
<sequence length="1102" mass="117046">MPTPSRAGARAAVAERWAIEQKARIDHWRSIPHHLSSPAVDWSPRANRRVGWRASWPLRNPHEPDRPSEAAALARAAAAAVTPPDTIRLALLRVDFRNDRAGDQTTGNGHFDLSGPDTTLPPIDRAPHDSAFCAAHLEALKRYYEAQSYGRTVIVGDVWPRNKDGAYSISDMADLGPWKFSQEIYRAAVHMFRTMMFAADSQSIALNDRIPWGSYDRFMIVHAGSDFQSDLKGDSPLDIPSFTLGVSDTDVVIFPDSTNRDRPIDRAAIVPETASQDGYYGAINGVIAHENGHNCFGFADVYDIESGLPVVGLWSLMDSGNLAGSQIGLPNGDVIFATGLLPPSVDPFQRFFTTDALHFTEPGFGDTTLIRNDERFADIRRIYLTSDEYLLLENRAIAPADTVQLDQDSTSRVVLGPKSPDRFEYDALLPGPGLLIWHVDASVIPFETAFRINPDYGFNTNPARLGLSVVEADGLGDLGDPGSPYILGSSLDPWYRSNNPVLADSTIPPLATHIGTRPHMRIDVLDDPGPAMRFAARKTWLLNGWPVAADVPPGGPLLLAVDADGDRNLEVCWAGGAVGSPDSTALFAVRENGRGIDDSTAVFARLDRRPRPLMAALPTQDLFVPGQAQGPSYFAVSTYADGPDTSTAGGRVDLIDHRGVVLPGWPPALPAIVTTPPVIAGLYPNSTVYVGAMDGRVYAMDLNGNVRASTGAPLAGGVAGRLAVDPGPPGVAGRLVAAGGADGQIAVFVDASGQPLAPFGPWPRSLSTAGFDPEFLWLDFDGRGRPAGRAPTCPTGRTLIVHHANHLWAYCASGDPLAGWGDAGDTLVTGIGAGDPDGDGYAEVLAQTVHSGVGFWNQSGRPSPGWPRPGTRESFRTDSPPLGVDVDGNGHTDVVAMNGSGIVAAFDGSGRVPQGWPLATGAGAIGSPVAADLDRDGRLEIVAPDRFVPDSLRSEVSGRFGTIYAYTLPASSIAPGGSPSVVWSMSGGDPGRTATLGQAVSPVAGVASNGPYVQGSLKAYPNPAHHQPVSLAYQLTEAADVEIRILDASGHEVTRFSRAGRRADNVEVWDPGRAPAGLYLARVHFRGATSEHTETVLLGVLR</sequence>
<dbReference type="GO" id="GO:0006508">
    <property type="term" value="P:proteolysis"/>
    <property type="evidence" value="ECO:0007669"/>
    <property type="project" value="InterPro"/>
</dbReference>
<feature type="domain" description="Peptidase M6-like" evidence="3">
    <location>
        <begin position="134"/>
        <end position="328"/>
    </location>
</feature>
<organism evidence="4 5">
    <name type="scientific">Eiseniibacteriota bacterium</name>
    <dbReference type="NCBI Taxonomy" id="2212470"/>
    <lineage>
        <taxon>Bacteria</taxon>
        <taxon>Candidatus Eiseniibacteriota</taxon>
    </lineage>
</organism>
<dbReference type="PANTHER" id="PTHR41775:SF1">
    <property type="entry name" value="PEPTIDASE M6-LIKE DOMAIN-CONTAINING PROTEIN"/>
    <property type="match status" value="1"/>
</dbReference>
<evidence type="ECO:0000313" key="4">
    <source>
        <dbReference type="EMBL" id="TMQ72439.1"/>
    </source>
</evidence>
<dbReference type="Pfam" id="PF05547">
    <property type="entry name" value="Peptidase_M6"/>
    <property type="match status" value="1"/>
</dbReference>
<comment type="caution">
    <text evidence="4">The sequence shown here is derived from an EMBL/GenBank/DDBJ whole genome shotgun (WGS) entry which is preliminary data.</text>
</comment>
<feature type="region of interest" description="Disordered" evidence="2">
    <location>
        <begin position="856"/>
        <end position="884"/>
    </location>
</feature>
<evidence type="ECO:0000256" key="2">
    <source>
        <dbReference type="SAM" id="MobiDB-lite"/>
    </source>
</evidence>
<keyword evidence="1" id="KW-0732">Signal</keyword>
<evidence type="ECO:0000256" key="1">
    <source>
        <dbReference type="ARBA" id="ARBA00022729"/>
    </source>
</evidence>